<dbReference type="AlphaFoldDB" id="A0A835Y5R9"/>
<dbReference type="InterPro" id="IPR032675">
    <property type="entry name" value="LRR_dom_sf"/>
</dbReference>
<comment type="caution">
    <text evidence="3">The sequence shown here is derived from an EMBL/GenBank/DDBJ whole genome shotgun (WGS) entry which is preliminary data.</text>
</comment>
<accession>A0A835Y5R9</accession>
<dbReference type="Proteomes" id="UP000612055">
    <property type="component" value="Unassembled WGS sequence"/>
</dbReference>
<dbReference type="GO" id="GO:0005930">
    <property type="term" value="C:axoneme"/>
    <property type="evidence" value="ECO:0007669"/>
    <property type="project" value="UniProtKB-SubCell"/>
</dbReference>
<comment type="subcellular location">
    <subcellularLocation>
        <location evidence="1">Cytoplasm</location>
        <location evidence="1">Cytoskeleton</location>
        <location evidence="1">Cilium axoneme</location>
    </subcellularLocation>
</comment>
<feature type="compositionally biased region" description="Low complexity" evidence="2">
    <location>
        <begin position="335"/>
        <end position="346"/>
    </location>
</feature>
<dbReference type="Gene3D" id="3.80.10.10">
    <property type="entry name" value="Ribonuclease Inhibitor"/>
    <property type="match status" value="1"/>
</dbReference>
<evidence type="ECO:0000313" key="4">
    <source>
        <dbReference type="Proteomes" id="UP000612055"/>
    </source>
</evidence>
<keyword evidence="4" id="KW-1185">Reference proteome</keyword>
<evidence type="ECO:0000256" key="2">
    <source>
        <dbReference type="SAM" id="MobiDB-lite"/>
    </source>
</evidence>
<gene>
    <name evidence="3" type="ORF">HYH03_010123</name>
</gene>
<name>A0A835Y5R9_9CHLO</name>
<evidence type="ECO:0000256" key="1">
    <source>
        <dbReference type="ARBA" id="ARBA00004430"/>
    </source>
</evidence>
<evidence type="ECO:0000313" key="3">
    <source>
        <dbReference type="EMBL" id="KAG2491554.1"/>
    </source>
</evidence>
<organism evidence="3 4">
    <name type="scientific">Edaphochlamys debaryana</name>
    <dbReference type="NCBI Taxonomy" id="47281"/>
    <lineage>
        <taxon>Eukaryota</taxon>
        <taxon>Viridiplantae</taxon>
        <taxon>Chlorophyta</taxon>
        <taxon>core chlorophytes</taxon>
        <taxon>Chlorophyceae</taxon>
        <taxon>CS clade</taxon>
        <taxon>Chlamydomonadales</taxon>
        <taxon>Chlamydomonadales incertae sedis</taxon>
        <taxon>Edaphochlamys</taxon>
    </lineage>
</organism>
<sequence>MPAYVAGPAACPGACSLANFKQANSQLRRLVLANSTNITIFHDAAPQPGLSSGRWLEERPQCFCVAFQGGPSPPSRANLAGFALSALNSAGKACDRIVELTLDGTRCRFGARSISAQSLAELAPLVRKLCTLNLLLDDTLEVRAAGVPQHPGEQAVAAMAFAFLQHLEHLTLSSSAFLLCIDPLLPRLKSLQLLCSPIPYNSGTDPIPYTSLAPYLASRLPAMTALQRLTLRCHQPYTQTDVATLLSALPPSMTELELPEVVFSGYKAALRCALKEGLVTAVEMLPCASRPLHADFSAANVFAFLTNALLRAAPAASPAPGAAAPAPAPAPPPTSSSSAASSTSVAPGGGRLAPQLHYLAIHLPLSLAGVPWGALEPARDLLRRCAGGHVTATPLAPHLKSAPHDFEGLLGGGGAQLRTWQLPPDVARSVYLWGPQAGPAAPQALQALWDSTQGPEAGPGYRVWGRLRWALNKWLGPLAP</sequence>
<feature type="region of interest" description="Disordered" evidence="2">
    <location>
        <begin position="320"/>
        <end position="346"/>
    </location>
</feature>
<protein>
    <submittedName>
        <fullName evidence="3">Uncharacterized protein</fullName>
    </submittedName>
</protein>
<proteinExistence type="predicted"/>
<reference evidence="3" key="1">
    <citation type="journal article" date="2020" name="bioRxiv">
        <title>Comparative genomics of Chlamydomonas.</title>
        <authorList>
            <person name="Craig R.J."/>
            <person name="Hasan A.R."/>
            <person name="Ness R.W."/>
            <person name="Keightley P.D."/>
        </authorList>
    </citation>
    <scope>NUCLEOTIDE SEQUENCE</scope>
    <source>
        <strain evidence="3">CCAP 11/70</strain>
    </source>
</reference>
<dbReference type="EMBL" id="JAEHOE010000052">
    <property type="protein sequence ID" value="KAG2491554.1"/>
    <property type="molecule type" value="Genomic_DNA"/>
</dbReference>